<keyword evidence="7" id="KW-0658">Purine biosynthesis</keyword>
<dbReference type="SUPFAM" id="SSF56104">
    <property type="entry name" value="SAICAR synthase-like"/>
    <property type="match status" value="1"/>
</dbReference>
<evidence type="ECO:0000256" key="8">
    <source>
        <dbReference type="ARBA" id="ARBA00022840"/>
    </source>
</evidence>
<keyword evidence="12" id="KW-1185">Reference proteome</keyword>
<evidence type="ECO:0000259" key="10">
    <source>
        <dbReference type="Pfam" id="PF01259"/>
    </source>
</evidence>
<dbReference type="NCBIfam" id="NF010568">
    <property type="entry name" value="PRK13961.1"/>
    <property type="match status" value="1"/>
</dbReference>
<dbReference type="Proteomes" id="UP000054845">
    <property type="component" value="Unassembled WGS sequence"/>
</dbReference>
<evidence type="ECO:0000256" key="2">
    <source>
        <dbReference type="ARBA" id="ARBA00010190"/>
    </source>
</evidence>
<evidence type="ECO:0000256" key="1">
    <source>
        <dbReference type="ARBA" id="ARBA00004672"/>
    </source>
</evidence>
<evidence type="ECO:0000313" key="11">
    <source>
        <dbReference type="EMBL" id="CEH15444.1"/>
    </source>
</evidence>
<dbReference type="CDD" id="cd01414">
    <property type="entry name" value="SAICAR_synt_Sc"/>
    <property type="match status" value="1"/>
</dbReference>
<keyword evidence="8" id="KW-0067">ATP-binding</keyword>
<evidence type="ECO:0000256" key="7">
    <source>
        <dbReference type="ARBA" id="ARBA00022755"/>
    </source>
</evidence>
<organism evidence="11 12">
    <name type="scientific">Ceraceosorus bombacis</name>
    <dbReference type="NCBI Taxonomy" id="401625"/>
    <lineage>
        <taxon>Eukaryota</taxon>
        <taxon>Fungi</taxon>
        <taxon>Dikarya</taxon>
        <taxon>Basidiomycota</taxon>
        <taxon>Ustilaginomycotina</taxon>
        <taxon>Exobasidiomycetes</taxon>
        <taxon>Ceraceosorales</taxon>
        <taxon>Ceraceosoraceae</taxon>
        <taxon>Ceraceosorus</taxon>
    </lineage>
</organism>
<name>A0A0P1BGJ0_9BASI</name>
<dbReference type="FunFam" id="3.30.470.20:FF:000015">
    <property type="entry name" value="Phosphoribosylaminoimidazole-succinocarboxamide synthase"/>
    <property type="match status" value="1"/>
</dbReference>
<dbReference type="PANTHER" id="PTHR43700:SF1">
    <property type="entry name" value="PHOSPHORIBOSYLAMINOIMIDAZOLE-SUCCINOCARBOXAMIDE SYNTHASE"/>
    <property type="match status" value="1"/>
</dbReference>
<dbReference type="InterPro" id="IPR018236">
    <property type="entry name" value="SAICAR_synthetase_CS"/>
</dbReference>
<dbReference type="InterPro" id="IPR001636">
    <property type="entry name" value="SAICAR_synth"/>
</dbReference>
<dbReference type="AlphaFoldDB" id="A0A0P1BGJ0"/>
<dbReference type="NCBIfam" id="TIGR00081">
    <property type="entry name" value="purC"/>
    <property type="match status" value="1"/>
</dbReference>
<evidence type="ECO:0000313" key="12">
    <source>
        <dbReference type="Proteomes" id="UP000054845"/>
    </source>
</evidence>
<comment type="similarity">
    <text evidence="2">Belongs to the SAICAR synthetase family.</text>
</comment>
<dbReference type="EMBL" id="CCYA01000264">
    <property type="protein sequence ID" value="CEH15444.1"/>
    <property type="molecule type" value="Genomic_DNA"/>
</dbReference>
<dbReference type="EC" id="6.3.2.6" evidence="3"/>
<accession>A0A0P1BGJ0</accession>
<dbReference type="Gene3D" id="3.30.200.20">
    <property type="entry name" value="Phosphorylase Kinase, domain 1"/>
    <property type="match status" value="1"/>
</dbReference>
<dbReference type="GO" id="GO:0005737">
    <property type="term" value="C:cytoplasm"/>
    <property type="evidence" value="ECO:0007669"/>
    <property type="project" value="TreeGrafter"/>
</dbReference>
<dbReference type="PROSITE" id="PS01057">
    <property type="entry name" value="SAICAR_SYNTHETASE_1"/>
    <property type="match status" value="1"/>
</dbReference>
<evidence type="ECO:0000256" key="4">
    <source>
        <dbReference type="ARBA" id="ARBA00016460"/>
    </source>
</evidence>
<comment type="pathway">
    <text evidence="1">Purine metabolism; IMP biosynthesis via de novo pathway; 5-amino-1-(5-phospho-D-ribosyl)imidazole-4-carboxamide from 5-amino-1-(5-phospho-D-ribosyl)imidazole-4-carboxylate: step 1/2.</text>
</comment>
<proteinExistence type="inferred from homology"/>
<dbReference type="Gene3D" id="3.30.470.20">
    <property type="entry name" value="ATP-grasp fold, B domain"/>
    <property type="match status" value="1"/>
</dbReference>
<dbReference type="OrthoDB" id="9991235at2759"/>
<evidence type="ECO:0000256" key="3">
    <source>
        <dbReference type="ARBA" id="ARBA00012217"/>
    </source>
</evidence>
<dbReference type="GO" id="GO:0005524">
    <property type="term" value="F:ATP binding"/>
    <property type="evidence" value="ECO:0007669"/>
    <property type="project" value="UniProtKB-KW"/>
</dbReference>
<dbReference type="HAMAP" id="MF_00137">
    <property type="entry name" value="SAICAR_synth"/>
    <property type="match status" value="1"/>
</dbReference>
<protein>
    <recommendedName>
        <fullName evidence="4">Phosphoribosylaminoimidazole-succinocarboxamide synthase</fullName>
        <ecNumber evidence="3">6.3.2.6</ecNumber>
    </recommendedName>
    <alternativeName>
        <fullName evidence="9">SAICAR synthetase</fullName>
    </alternativeName>
</protein>
<sequence length="340" mass="37125">MSSGAPASLISTSLPLPLLAKGKVRDLYDAGPVLSSEVDAGRLGEEYRDAILFVATDRISAFDVILENGIPSKGPLLHALSTFWFDLLTPSILPSHVLSNSFDSFPAALRSALSSVSSQVANRSMLARRARVLPIEAIVRGYITGSAWKEYKKSGTVHGIKVQEGLVESQEFPQAIFTPSTKAEQGSHDENIHPDKVADLIGAHLAKEVESAALSLFKQASAHAKSRGIILADTKFEFGLISSTSSSTGQASQQLILVDEVLTPDSSRFWSATEYQVGKPQQSFDKQFVRDWLIEEGLDGKEKGKDGQSVRLPDRVALDTRDKYQEAYERITGRKWQALH</sequence>
<dbReference type="PANTHER" id="PTHR43700">
    <property type="entry name" value="PHOSPHORIBOSYLAMINOIMIDAZOLE-SUCCINOCARBOXAMIDE SYNTHASE"/>
    <property type="match status" value="1"/>
</dbReference>
<dbReference type="UniPathway" id="UPA00074">
    <property type="reaction ID" value="UER00131"/>
</dbReference>
<dbReference type="GO" id="GO:0006189">
    <property type="term" value="P:'de novo' IMP biosynthetic process"/>
    <property type="evidence" value="ECO:0007669"/>
    <property type="project" value="UniProtKB-UniPathway"/>
</dbReference>
<evidence type="ECO:0000256" key="6">
    <source>
        <dbReference type="ARBA" id="ARBA00022741"/>
    </source>
</evidence>
<keyword evidence="6" id="KW-0547">Nucleotide-binding</keyword>
<dbReference type="STRING" id="401625.A0A0P1BGJ0"/>
<dbReference type="Pfam" id="PF01259">
    <property type="entry name" value="SAICAR_synt"/>
    <property type="match status" value="1"/>
</dbReference>
<dbReference type="PROSITE" id="PS01058">
    <property type="entry name" value="SAICAR_SYNTHETASE_2"/>
    <property type="match status" value="1"/>
</dbReference>
<dbReference type="InterPro" id="IPR028923">
    <property type="entry name" value="SAICAR_synt/ADE2_N"/>
</dbReference>
<feature type="domain" description="SAICAR synthetase/ADE2 N-terminal" evidence="10">
    <location>
        <begin position="20"/>
        <end position="302"/>
    </location>
</feature>
<evidence type="ECO:0000256" key="5">
    <source>
        <dbReference type="ARBA" id="ARBA00022598"/>
    </source>
</evidence>
<evidence type="ECO:0000256" key="9">
    <source>
        <dbReference type="ARBA" id="ARBA00030409"/>
    </source>
</evidence>
<dbReference type="GO" id="GO:0004639">
    <property type="term" value="F:phosphoribosylaminoimidazolesuccinocarboxamide synthase activity"/>
    <property type="evidence" value="ECO:0007669"/>
    <property type="project" value="UniProtKB-EC"/>
</dbReference>
<reference evidence="11 12" key="1">
    <citation type="submission" date="2014-09" db="EMBL/GenBank/DDBJ databases">
        <authorList>
            <person name="Magalhaes I.L.F."/>
            <person name="Oliveira U."/>
            <person name="Santos F.R."/>
            <person name="Vidigal T.H.D.A."/>
            <person name="Brescovit A.D."/>
            <person name="Santos A.J."/>
        </authorList>
    </citation>
    <scope>NUCLEOTIDE SEQUENCE [LARGE SCALE GENOMIC DNA]</scope>
</reference>
<keyword evidence="5" id="KW-0436">Ligase</keyword>